<sequence length="53" mass="6120">MLTSIRKEYASNPSSTLQLCEIHYLQELWGLGKLSKNVLVYLILIFDGSHWLP</sequence>
<accession>A0A2P2MPG3</accession>
<dbReference type="AlphaFoldDB" id="A0A2P2MPG3"/>
<proteinExistence type="predicted"/>
<evidence type="ECO:0000313" key="1">
    <source>
        <dbReference type="EMBL" id="MBX32062.1"/>
    </source>
</evidence>
<protein>
    <submittedName>
        <fullName evidence="1">Uncharacterized protein</fullName>
    </submittedName>
</protein>
<organism evidence="1">
    <name type="scientific">Rhizophora mucronata</name>
    <name type="common">Asiatic mangrove</name>
    <dbReference type="NCBI Taxonomy" id="61149"/>
    <lineage>
        <taxon>Eukaryota</taxon>
        <taxon>Viridiplantae</taxon>
        <taxon>Streptophyta</taxon>
        <taxon>Embryophyta</taxon>
        <taxon>Tracheophyta</taxon>
        <taxon>Spermatophyta</taxon>
        <taxon>Magnoliopsida</taxon>
        <taxon>eudicotyledons</taxon>
        <taxon>Gunneridae</taxon>
        <taxon>Pentapetalae</taxon>
        <taxon>rosids</taxon>
        <taxon>fabids</taxon>
        <taxon>Malpighiales</taxon>
        <taxon>Rhizophoraceae</taxon>
        <taxon>Rhizophora</taxon>
    </lineage>
</organism>
<name>A0A2P2MPG3_RHIMU</name>
<dbReference type="EMBL" id="GGEC01051578">
    <property type="protein sequence ID" value="MBX32062.1"/>
    <property type="molecule type" value="Transcribed_RNA"/>
</dbReference>
<reference evidence="1" key="1">
    <citation type="submission" date="2018-02" db="EMBL/GenBank/DDBJ databases">
        <title>Rhizophora mucronata_Transcriptome.</title>
        <authorList>
            <person name="Meera S.P."/>
            <person name="Sreeshan A."/>
            <person name="Augustine A."/>
        </authorList>
    </citation>
    <scope>NUCLEOTIDE SEQUENCE</scope>
    <source>
        <tissue evidence="1">Leaf</tissue>
    </source>
</reference>